<reference evidence="3 4" key="1">
    <citation type="submission" date="2023-07" db="EMBL/GenBank/DDBJ databases">
        <title>Genomic Encyclopedia of Type Strains, Phase IV (KMG-IV): sequencing the most valuable type-strain genomes for metagenomic binning, comparative biology and taxonomic classification.</title>
        <authorList>
            <person name="Goeker M."/>
        </authorList>
    </citation>
    <scope>NUCLEOTIDE SEQUENCE [LARGE SCALE GENOMIC DNA]</scope>
    <source>
        <strain evidence="3 4">DSM 23494</strain>
    </source>
</reference>
<sequence>MDWSKIKTIFIITFLVLNVYLMYEYFNIKGMSQERELFTRESIDERLKADDITISSRPLPKEELRGQYISAKPKVFKEEDLDNPKLDGQDIILGKEMTSFLDSDKPLKISNKFESAELDDFIKNHILFGDEYRFWEKRGNTITYYQKFGDKLIYQNKNGKLTFLLNEDNKIVSYTQTYLEDIEEYADDRKLIQPIKAIEILYENHYLLPQSEITDYELGYHTYVDTSTSQTSISQVLTPAWRFEINGGEENLFVHGLEGQILELNKEETKKVE</sequence>
<gene>
    <name evidence="3" type="ORF">J2S17_003822</name>
</gene>
<dbReference type="Proteomes" id="UP001238088">
    <property type="component" value="Unassembled WGS sequence"/>
</dbReference>
<dbReference type="Gene3D" id="2.40.128.690">
    <property type="entry name" value="YycH protein, domain 3-like"/>
    <property type="match status" value="1"/>
</dbReference>
<dbReference type="EMBL" id="JAUSUB010000018">
    <property type="protein sequence ID" value="MDQ0271934.1"/>
    <property type="molecule type" value="Genomic_DNA"/>
</dbReference>
<proteinExistence type="predicted"/>
<dbReference type="RefSeq" id="WP_307477252.1">
    <property type="nucleotide sequence ID" value="NZ_JAUSUB010000018.1"/>
</dbReference>
<accession>A0ABU0AKZ5</accession>
<organism evidence="3 4">
    <name type="scientific">Cytobacillus purgationiresistens</name>
    <dbReference type="NCBI Taxonomy" id="863449"/>
    <lineage>
        <taxon>Bacteria</taxon>
        <taxon>Bacillati</taxon>
        <taxon>Bacillota</taxon>
        <taxon>Bacilli</taxon>
        <taxon>Bacillales</taxon>
        <taxon>Bacillaceae</taxon>
        <taxon>Cytobacillus</taxon>
    </lineage>
</organism>
<keyword evidence="1" id="KW-1133">Transmembrane helix</keyword>
<keyword evidence="4" id="KW-1185">Reference proteome</keyword>
<evidence type="ECO:0000313" key="3">
    <source>
        <dbReference type="EMBL" id="MDQ0271934.1"/>
    </source>
</evidence>
<comment type="caution">
    <text evidence="3">The sequence shown here is derived from an EMBL/GenBank/DDBJ whole genome shotgun (WGS) entry which is preliminary data.</text>
</comment>
<keyword evidence="1" id="KW-0812">Transmembrane</keyword>
<dbReference type="Pfam" id="PF09648">
    <property type="entry name" value="YycI"/>
    <property type="match status" value="1"/>
</dbReference>
<name>A0ABU0AKZ5_9BACI</name>
<feature type="domain" description="Regulatory protein YycH-like" evidence="2">
    <location>
        <begin position="40"/>
        <end position="250"/>
    </location>
</feature>
<evidence type="ECO:0000259" key="2">
    <source>
        <dbReference type="Pfam" id="PF09648"/>
    </source>
</evidence>
<dbReference type="InterPro" id="IPR018604">
    <property type="entry name" value="YycI-like"/>
</dbReference>
<evidence type="ECO:0000256" key="1">
    <source>
        <dbReference type="SAM" id="Phobius"/>
    </source>
</evidence>
<protein>
    <submittedName>
        <fullName evidence="3">Regulatory protein YycI of two-component signal transduction system YycFG</fullName>
    </submittedName>
</protein>
<evidence type="ECO:0000313" key="4">
    <source>
        <dbReference type="Proteomes" id="UP001238088"/>
    </source>
</evidence>
<feature type="transmembrane region" description="Helical" evidence="1">
    <location>
        <begin position="6"/>
        <end position="26"/>
    </location>
</feature>
<keyword evidence="1" id="KW-0472">Membrane</keyword>